<evidence type="ECO:0000256" key="12">
    <source>
        <dbReference type="ARBA" id="ARBA00023235"/>
    </source>
</evidence>
<dbReference type="InterPro" id="IPR022462">
    <property type="entry name" value="EpmB"/>
</dbReference>
<dbReference type="PANTHER" id="PTHR30538">
    <property type="entry name" value="LYSINE 2,3-AMINOMUTASE-RELATED"/>
    <property type="match status" value="1"/>
</dbReference>
<dbReference type="SUPFAM" id="SSF102114">
    <property type="entry name" value="Radical SAM enzymes"/>
    <property type="match status" value="1"/>
</dbReference>
<evidence type="ECO:0000256" key="2">
    <source>
        <dbReference type="ARBA" id="ARBA00001933"/>
    </source>
</evidence>
<evidence type="ECO:0000256" key="15">
    <source>
        <dbReference type="PIRSR" id="PIRSR603739-50"/>
    </source>
</evidence>
<evidence type="ECO:0000256" key="9">
    <source>
        <dbReference type="ARBA" id="ARBA00022898"/>
    </source>
</evidence>
<evidence type="ECO:0000256" key="6">
    <source>
        <dbReference type="ARBA" id="ARBA00022485"/>
    </source>
</evidence>
<keyword evidence="11 14" id="KW-0411">Iron-sulfur</keyword>
<evidence type="ECO:0000256" key="3">
    <source>
        <dbReference type="ARBA" id="ARBA00001966"/>
    </source>
</evidence>
<reference evidence="18" key="1">
    <citation type="submission" date="2015-08" db="EMBL/GenBank/DDBJ databases">
        <authorList>
            <person name="Varghese N."/>
        </authorList>
    </citation>
    <scope>NUCLEOTIDE SEQUENCE [LARGE SCALE GENOMIC DNA]</scope>
    <source>
        <strain evidence="18">JCM 18476</strain>
    </source>
</reference>
<evidence type="ECO:0000256" key="7">
    <source>
        <dbReference type="ARBA" id="ARBA00022691"/>
    </source>
</evidence>
<feature type="binding site" evidence="14">
    <location>
        <position position="140"/>
    </location>
    <ligand>
        <name>[4Fe-4S] cluster</name>
        <dbReference type="ChEBI" id="CHEBI:49883"/>
        <note>4Fe-4S-S-AdoMet</note>
    </ligand>
</feature>
<dbReference type="Pfam" id="PF04055">
    <property type="entry name" value="Radical_SAM"/>
    <property type="match status" value="1"/>
</dbReference>
<feature type="binding site" evidence="14">
    <location>
        <position position="137"/>
    </location>
    <ligand>
        <name>[4Fe-4S] cluster</name>
        <dbReference type="ChEBI" id="CHEBI:49883"/>
        <note>4Fe-4S-S-AdoMet</note>
    </ligand>
</feature>
<dbReference type="EMBL" id="CYHG01000010">
    <property type="protein sequence ID" value="CUB05313.1"/>
    <property type="molecule type" value="Genomic_DNA"/>
</dbReference>
<comment type="catalytic activity">
    <reaction evidence="1">
        <text>L-lysine = D-beta-lysine</text>
        <dbReference type="Rhea" id="RHEA:44148"/>
        <dbReference type="ChEBI" id="CHEBI:32551"/>
        <dbReference type="ChEBI" id="CHEBI:84138"/>
    </reaction>
</comment>
<protein>
    <recommendedName>
        <fullName evidence="5">L-lysine 2,3-aminomutase</fullName>
    </recommendedName>
    <alternativeName>
        <fullName evidence="13">EF-P post-translational modification enzyme B</fullName>
    </alternativeName>
</protein>
<evidence type="ECO:0000256" key="1">
    <source>
        <dbReference type="ARBA" id="ARBA00001352"/>
    </source>
</evidence>
<evidence type="ECO:0000256" key="10">
    <source>
        <dbReference type="ARBA" id="ARBA00023004"/>
    </source>
</evidence>
<keyword evidence="6 14" id="KW-0004">4Fe-4S</keyword>
<evidence type="ECO:0000256" key="14">
    <source>
        <dbReference type="PIRSR" id="PIRSR004911-1"/>
    </source>
</evidence>
<dbReference type="AlphaFoldDB" id="A0A0K6IQE5"/>
<evidence type="ECO:0000259" key="16">
    <source>
        <dbReference type="PROSITE" id="PS51918"/>
    </source>
</evidence>
<feature type="domain" description="Radical SAM core" evidence="16">
    <location>
        <begin position="119"/>
        <end position="342"/>
    </location>
</feature>
<feature type="modified residue" description="N6-(pyridoxal phosphate)lysine" evidence="15">
    <location>
        <position position="345"/>
    </location>
</feature>
<dbReference type="NCBIfam" id="TIGR00238">
    <property type="entry name" value="KamA family radical SAM protein"/>
    <property type="match status" value="1"/>
</dbReference>
<dbReference type="CDD" id="cd01335">
    <property type="entry name" value="Radical_SAM"/>
    <property type="match status" value="1"/>
</dbReference>
<dbReference type="PIRSF" id="PIRSF004911">
    <property type="entry name" value="DUF160"/>
    <property type="match status" value="1"/>
</dbReference>
<keyword evidence="12" id="KW-0413">Isomerase</keyword>
<dbReference type="SFLD" id="SFLDG01070">
    <property type="entry name" value="PLP-dependent"/>
    <property type="match status" value="1"/>
</dbReference>
<name>A0A0K6IQE5_9GAMM</name>
<dbReference type="PROSITE" id="PS51918">
    <property type="entry name" value="RADICAL_SAM"/>
    <property type="match status" value="1"/>
</dbReference>
<evidence type="ECO:0000313" key="17">
    <source>
        <dbReference type="EMBL" id="CUB05313.1"/>
    </source>
</evidence>
<keyword evidence="7" id="KW-0949">S-adenosyl-L-methionine</keyword>
<dbReference type="NCBIfam" id="TIGR03821">
    <property type="entry name" value="EFP_modif_epmB"/>
    <property type="match status" value="1"/>
</dbReference>
<feature type="binding site" evidence="14">
    <location>
        <position position="133"/>
    </location>
    <ligand>
        <name>[4Fe-4S] cluster</name>
        <dbReference type="ChEBI" id="CHEBI:49883"/>
        <note>4Fe-4S-S-AdoMet</note>
    </ligand>
</feature>
<evidence type="ECO:0000313" key="18">
    <source>
        <dbReference type="Proteomes" id="UP000182769"/>
    </source>
</evidence>
<keyword evidence="8 14" id="KW-0479">Metal-binding</keyword>
<dbReference type="Gene3D" id="3.20.20.70">
    <property type="entry name" value="Aldolase class I"/>
    <property type="match status" value="1"/>
</dbReference>
<dbReference type="InterPro" id="IPR003739">
    <property type="entry name" value="Lys_aminomutase/Glu_NH3_mut"/>
</dbReference>
<evidence type="ECO:0000256" key="11">
    <source>
        <dbReference type="ARBA" id="ARBA00023014"/>
    </source>
</evidence>
<comment type="similarity">
    <text evidence="4">Belongs to the radical SAM superfamily. KamA family.</text>
</comment>
<evidence type="ECO:0000256" key="5">
    <source>
        <dbReference type="ARBA" id="ARBA00022363"/>
    </source>
</evidence>
<evidence type="ECO:0000256" key="13">
    <source>
        <dbReference type="ARBA" id="ARBA00030756"/>
    </source>
</evidence>
<keyword evidence="18" id="KW-1185">Reference proteome</keyword>
<accession>A0A0K6IQE5</accession>
<keyword evidence="9 15" id="KW-0663">Pyridoxal phosphate</keyword>
<dbReference type="InterPro" id="IPR007197">
    <property type="entry name" value="rSAM"/>
</dbReference>
<dbReference type="STRING" id="1137284.GCA_001418205_02884"/>
<evidence type="ECO:0000256" key="8">
    <source>
        <dbReference type="ARBA" id="ARBA00022723"/>
    </source>
</evidence>
<dbReference type="SFLD" id="SFLDS00029">
    <property type="entry name" value="Radical_SAM"/>
    <property type="match status" value="1"/>
</dbReference>
<proteinExistence type="inferred from homology"/>
<dbReference type="PANTHER" id="PTHR30538:SF1">
    <property type="entry name" value="L-LYSINE 2,3-AMINOMUTASE"/>
    <property type="match status" value="1"/>
</dbReference>
<organism evidence="17 18">
    <name type="scientific">Marinomonas fungiae</name>
    <dbReference type="NCBI Taxonomy" id="1137284"/>
    <lineage>
        <taxon>Bacteria</taxon>
        <taxon>Pseudomonadati</taxon>
        <taxon>Pseudomonadota</taxon>
        <taxon>Gammaproteobacteria</taxon>
        <taxon>Oceanospirillales</taxon>
        <taxon>Oceanospirillaceae</taxon>
        <taxon>Marinomonas</taxon>
    </lineage>
</organism>
<comment type="cofactor">
    <cofactor evidence="3">
        <name>[4Fe-4S] cluster</name>
        <dbReference type="ChEBI" id="CHEBI:49883"/>
    </cofactor>
</comment>
<dbReference type="SFLD" id="SFLDF00314">
    <property type="entry name" value="L-lysine_2_3-aminomutase_(yjeK"/>
    <property type="match status" value="1"/>
</dbReference>
<sequence>MAAIITQFNLILQIFDVIPIQNTTEIHWSTELAQAIKSPAELRPLLGLSEQDLPDAQKAMTSFKMLVPRPFVSRMEFGNAHDPLLKQVLADDIEMLHVEGYSKDPLDEGNHNPQKAIVHKYERRILVITTGTCAVNCRYCFRRHFPYGDNQLAQKEWDSVIDYLKDHPEVNEVILSGGDPLMLKDSQLRQHIARLNDLPQLKRLRIHSRLPIVIPSRINDELLDWIGKTRLDVVLVLHSNHANEIDQSIADKVTLLKQAGVTVLNQGVLLKDINDSVEAQVELSEALFDAGILPYYMFTFDPIEGGAHFDISVEEAQRLMGQVAQKLPGYLMPKLAKEIPGEPAKTVLAPHL</sequence>
<comment type="cofactor">
    <cofactor evidence="2 15">
        <name>pyridoxal 5'-phosphate</name>
        <dbReference type="ChEBI" id="CHEBI:597326"/>
    </cofactor>
</comment>
<dbReference type="GO" id="GO:0046872">
    <property type="term" value="F:metal ion binding"/>
    <property type="evidence" value="ECO:0007669"/>
    <property type="project" value="UniProtKB-KW"/>
</dbReference>
<dbReference type="GO" id="GO:0051539">
    <property type="term" value="F:4 iron, 4 sulfur cluster binding"/>
    <property type="evidence" value="ECO:0007669"/>
    <property type="project" value="UniProtKB-KW"/>
</dbReference>
<dbReference type="Proteomes" id="UP000182769">
    <property type="component" value="Unassembled WGS sequence"/>
</dbReference>
<evidence type="ECO:0000256" key="4">
    <source>
        <dbReference type="ARBA" id="ARBA00008703"/>
    </source>
</evidence>
<dbReference type="InterPro" id="IPR013785">
    <property type="entry name" value="Aldolase_TIM"/>
</dbReference>
<gene>
    <name evidence="17" type="ORF">Ga0061065_11043</name>
</gene>
<dbReference type="InterPro" id="IPR058240">
    <property type="entry name" value="rSAM_sf"/>
</dbReference>
<keyword evidence="10" id="KW-0408">Iron</keyword>
<dbReference type="GO" id="GO:0016853">
    <property type="term" value="F:isomerase activity"/>
    <property type="evidence" value="ECO:0007669"/>
    <property type="project" value="UniProtKB-KW"/>
</dbReference>